<evidence type="ECO:0000256" key="1">
    <source>
        <dbReference type="SAM" id="MobiDB-lite"/>
    </source>
</evidence>
<accession>A0ABW6RLZ5</accession>
<dbReference type="EMBL" id="JBIAPK010000008">
    <property type="protein sequence ID" value="MFF3342177.1"/>
    <property type="molecule type" value="Genomic_DNA"/>
</dbReference>
<feature type="domain" description="Transposase Helix-turn-helix" evidence="2">
    <location>
        <begin position="49"/>
        <end position="97"/>
    </location>
</feature>
<dbReference type="Pfam" id="PF13613">
    <property type="entry name" value="HTH_Tnp_4"/>
    <property type="match status" value="1"/>
</dbReference>
<keyword evidence="4" id="KW-1185">Reference proteome</keyword>
<comment type="caution">
    <text evidence="3">The sequence shown here is derived from an EMBL/GenBank/DDBJ whole genome shotgun (WGS) entry which is preliminary data.</text>
</comment>
<evidence type="ECO:0000313" key="4">
    <source>
        <dbReference type="Proteomes" id="UP001601976"/>
    </source>
</evidence>
<name>A0ABW6RLZ5_9ACTN</name>
<sequence>MGAAPFLGDGLLQGAEQLRMTVVPAAWWWAGPRWGPRSPGRGLPDRAGCFQQALLTQVHLRANETRAQVGAGGCGVSTAAAGRYVTETVEILADHAPACTPHWPQSARWASSSWTAPVSPPTESTQISSPLGLSDG</sequence>
<feature type="compositionally biased region" description="Polar residues" evidence="1">
    <location>
        <begin position="108"/>
        <end position="136"/>
    </location>
</feature>
<proteinExistence type="predicted"/>
<gene>
    <name evidence="3" type="ORF">ACFYWW_26200</name>
</gene>
<reference evidence="3 4" key="1">
    <citation type="submission" date="2024-10" db="EMBL/GenBank/DDBJ databases">
        <title>The Natural Products Discovery Center: Release of the First 8490 Sequenced Strains for Exploring Actinobacteria Biosynthetic Diversity.</title>
        <authorList>
            <person name="Kalkreuter E."/>
            <person name="Kautsar S.A."/>
            <person name="Yang D."/>
            <person name="Bader C.D."/>
            <person name="Teijaro C.N."/>
            <person name="Fluegel L."/>
            <person name="Davis C.M."/>
            <person name="Simpson J.R."/>
            <person name="Lauterbach L."/>
            <person name="Steele A.D."/>
            <person name="Gui C."/>
            <person name="Meng S."/>
            <person name="Li G."/>
            <person name="Viehrig K."/>
            <person name="Ye F."/>
            <person name="Su P."/>
            <person name="Kiefer A.F."/>
            <person name="Nichols A."/>
            <person name="Cepeda A.J."/>
            <person name="Yan W."/>
            <person name="Fan B."/>
            <person name="Jiang Y."/>
            <person name="Adhikari A."/>
            <person name="Zheng C.-J."/>
            <person name="Schuster L."/>
            <person name="Cowan T.M."/>
            <person name="Smanski M.J."/>
            <person name="Chevrette M.G."/>
            <person name="De Carvalho L.P.S."/>
            <person name="Shen B."/>
        </authorList>
    </citation>
    <scope>NUCLEOTIDE SEQUENCE [LARGE SCALE GENOMIC DNA]</scope>
    <source>
        <strain evidence="3 4">NPDC003029</strain>
    </source>
</reference>
<evidence type="ECO:0000259" key="2">
    <source>
        <dbReference type="Pfam" id="PF13613"/>
    </source>
</evidence>
<dbReference type="InterPro" id="IPR027805">
    <property type="entry name" value="Transposase_HTH_dom"/>
</dbReference>
<feature type="region of interest" description="Disordered" evidence="1">
    <location>
        <begin position="104"/>
        <end position="136"/>
    </location>
</feature>
<organism evidence="3 4">
    <name type="scientific">Streptomyces flavidovirens</name>
    <dbReference type="NCBI Taxonomy" id="67298"/>
    <lineage>
        <taxon>Bacteria</taxon>
        <taxon>Bacillati</taxon>
        <taxon>Actinomycetota</taxon>
        <taxon>Actinomycetes</taxon>
        <taxon>Kitasatosporales</taxon>
        <taxon>Streptomycetaceae</taxon>
        <taxon>Streptomyces</taxon>
    </lineage>
</organism>
<protein>
    <submittedName>
        <fullName evidence="3">Transposase family protein</fullName>
    </submittedName>
</protein>
<evidence type="ECO:0000313" key="3">
    <source>
        <dbReference type="EMBL" id="MFF3342177.1"/>
    </source>
</evidence>
<dbReference type="Proteomes" id="UP001601976">
    <property type="component" value="Unassembled WGS sequence"/>
</dbReference>
<dbReference type="RefSeq" id="WP_387897128.1">
    <property type="nucleotide sequence ID" value="NZ_JBIAPK010000008.1"/>
</dbReference>